<dbReference type="AlphaFoldDB" id="A0A841J135"/>
<keyword evidence="1" id="KW-0732">Signal</keyword>
<gene>
    <name evidence="2" type="ORF">FHS92_000943</name>
</gene>
<proteinExistence type="predicted"/>
<evidence type="ECO:0000313" key="2">
    <source>
        <dbReference type="EMBL" id="MBB6123236.1"/>
    </source>
</evidence>
<dbReference type="Gene3D" id="1.25.40.10">
    <property type="entry name" value="Tetratricopeptide repeat domain"/>
    <property type="match status" value="1"/>
</dbReference>
<organism evidence="2 3">
    <name type="scientific">Sphingobium subterraneum</name>
    <dbReference type="NCBI Taxonomy" id="627688"/>
    <lineage>
        <taxon>Bacteria</taxon>
        <taxon>Pseudomonadati</taxon>
        <taxon>Pseudomonadota</taxon>
        <taxon>Alphaproteobacteria</taxon>
        <taxon>Sphingomonadales</taxon>
        <taxon>Sphingomonadaceae</taxon>
        <taxon>Sphingobium</taxon>
    </lineage>
</organism>
<dbReference type="RefSeq" id="WP_184077976.1">
    <property type="nucleotide sequence ID" value="NZ_JACIJP010000001.1"/>
</dbReference>
<dbReference type="Proteomes" id="UP000552700">
    <property type="component" value="Unassembled WGS sequence"/>
</dbReference>
<evidence type="ECO:0000256" key="1">
    <source>
        <dbReference type="SAM" id="SignalP"/>
    </source>
</evidence>
<dbReference type="InterPro" id="IPR011990">
    <property type="entry name" value="TPR-like_helical_dom_sf"/>
</dbReference>
<reference evidence="2 3" key="1">
    <citation type="submission" date="2020-08" db="EMBL/GenBank/DDBJ databases">
        <title>Genomic Encyclopedia of Type Strains, Phase IV (KMG-IV): sequencing the most valuable type-strain genomes for metagenomic binning, comparative biology and taxonomic classification.</title>
        <authorList>
            <person name="Goeker M."/>
        </authorList>
    </citation>
    <scope>NUCLEOTIDE SEQUENCE [LARGE SCALE GENOMIC DNA]</scope>
    <source>
        <strain evidence="2 3">DSM 102255</strain>
    </source>
</reference>
<feature type="chain" id="PRO_5032516021" evidence="1">
    <location>
        <begin position="29"/>
        <end position="426"/>
    </location>
</feature>
<comment type="caution">
    <text evidence="2">The sequence shown here is derived from an EMBL/GenBank/DDBJ whole genome shotgun (WGS) entry which is preliminary data.</text>
</comment>
<dbReference type="EMBL" id="JACIJP010000001">
    <property type="protein sequence ID" value="MBB6123236.1"/>
    <property type="molecule type" value="Genomic_DNA"/>
</dbReference>
<sequence length="426" mass="44765">MRFVSPVALGLMLGLASVSMSAPTVAVAKEKAPPAPKLSAEVTKPLVAAQEALKAKNFEAAKTALDQADAVAKTPADKYFVHSIRLNLGLATSDAAVQRTSIEGMIASGGAPAAELPKYEFFAGDFAMKAKDYDAAIAHFKTAADGGYPGSAPWLLGAEANFQKAVSLSSNNQISPAGKPFAAAGLPLLKRAIEIEKAAGTAIPASWYNRGFSMAYASGSPDSRQWGEWNTAADPSPNNWRSMLRSYQDANRQMTRGENLDVLRLLKQTKGLLAEYDYGEYADLAQKAGLLGEVKSTIDAGRASGKVAPNRLTELYQMADTGIAKDKASLPASEADASKAATGKVAVNTADAYLGYGDYAKAAALYRVGLQKGSVDVPEVTTRLAIALALSGDTAGAKENFAKVTGGTRGDIARYWVMWLDQKPAA</sequence>
<feature type="signal peptide" evidence="1">
    <location>
        <begin position="1"/>
        <end position="28"/>
    </location>
</feature>
<dbReference type="SUPFAM" id="SSF48452">
    <property type="entry name" value="TPR-like"/>
    <property type="match status" value="1"/>
</dbReference>
<keyword evidence="3" id="KW-1185">Reference proteome</keyword>
<accession>A0A841J135</accession>
<evidence type="ECO:0000313" key="3">
    <source>
        <dbReference type="Proteomes" id="UP000552700"/>
    </source>
</evidence>
<name>A0A841J135_9SPHN</name>
<protein>
    <submittedName>
        <fullName evidence="2">Tetratricopeptide (TPR) repeat protein</fullName>
    </submittedName>
</protein>